<organism evidence="2 3">
    <name type="scientific">Pristionchus pacificus</name>
    <name type="common">Parasitic nematode worm</name>
    <dbReference type="NCBI Taxonomy" id="54126"/>
    <lineage>
        <taxon>Eukaryota</taxon>
        <taxon>Metazoa</taxon>
        <taxon>Ecdysozoa</taxon>
        <taxon>Nematoda</taxon>
        <taxon>Chromadorea</taxon>
        <taxon>Rhabditida</taxon>
        <taxon>Rhabditina</taxon>
        <taxon>Diplogasteromorpha</taxon>
        <taxon>Diplogasteroidea</taxon>
        <taxon>Neodiplogasteridae</taxon>
        <taxon>Pristionchus</taxon>
    </lineage>
</organism>
<dbReference type="EnsemblMetazoa" id="PPA28103.1">
    <property type="protein sequence ID" value="PPA28103.1"/>
    <property type="gene ID" value="WBGene00117657"/>
</dbReference>
<reference evidence="3" key="1">
    <citation type="journal article" date="2008" name="Nat. Genet.">
        <title>The Pristionchus pacificus genome provides a unique perspective on nematode lifestyle and parasitism.</title>
        <authorList>
            <person name="Dieterich C."/>
            <person name="Clifton S.W."/>
            <person name="Schuster L.N."/>
            <person name="Chinwalla A."/>
            <person name="Delehaunty K."/>
            <person name="Dinkelacker I."/>
            <person name="Fulton L."/>
            <person name="Fulton R."/>
            <person name="Godfrey J."/>
            <person name="Minx P."/>
            <person name="Mitreva M."/>
            <person name="Roeseler W."/>
            <person name="Tian H."/>
            <person name="Witte H."/>
            <person name="Yang S.P."/>
            <person name="Wilson R.K."/>
            <person name="Sommer R.J."/>
        </authorList>
    </citation>
    <scope>NUCLEOTIDE SEQUENCE [LARGE SCALE GENOMIC DNA]</scope>
    <source>
        <strain evidence="3">PS312</strain>
    </source>
</reference>
<name>A0A2A6B9Q9_PRIPA</name>
<keyword evidence="3" id="KW-1185">Reference proteome</keyword>
<gene>
    <name evidence="2" type="primary">WBGene00117657</name>
</gene>
<evidence type="ECO:0000313" key="2">
    <source>
        <dbReference type="EnsemblMetazoa" id="PPA28103.1"/>
    </source>
</evidence>
<reference evidence="2" key="2">
    <citation type="submission" date="2022-06" db="UniProtKB">
        <authorList>
            <consortium name="EnsemblMetazoa"/>
        </authorList>
    </citation>
    <scope>IDENTIFICATION</scope>
    <source>
        <strain evidence="2">PS312</strain>
    </source>
</reference>
<evidence type="ECO:0000313" key="3">
    <source>
        <dbReference type="Proteomes" id="UP000005239"/>
    </source>
</evidence>
<sequence length="760" mass="86429">MTNQESDFPADLLEKSLQIKSAARQLIEEQLLNSNSALNYSLAMFKTLEERDEKHKSIITKPLEQRSATELLYLRKVAYEHAKTCENYDCEFGMECWRMKGLQYQTNKLKEQNRLTPASMVKLWIRQIEIESHASECKNPIKCKCSFLENYKYLFMKLKSDLRTGKVQPIPKDSKPESTDKRAVLRYDHPFVPVFHYFDDQTKEYFTKASDPTTAPPPRSYHLLTAILQETYKHKKGDAGEFVKEQMLESIAREMYVKERYEKEKAARPGRKMMGRLPNGKMVELIPGRNGKLVPIGAPMDEDVARCGPSTSTGVPKRMVEEKKTMMMKRDVLKKEIEMMQETKRKMKEELEELGEDSDEDEEEDEEENEKEVHKTFDPSAPGTSTPAAKPCDHSNCNCVLDEKEVDVFLATKQELVPNTTDRNWNPSESVEKAIKKRVARLSEKWGKDKPLTGTTVLSTVRIATLMIKGQRYTVAYNADVHNNFPVARYNNTVLQYMFAAKYYPDVCMIIINFVNERKSEGEQRMKAMLSECGLPILNLNYTREMEKTSTMRQFIENWNALIKGKYAECDAHARKKTAPPVERKETSQVEAPTTSRAPTRDERNLAAYVGGMEAMAKRGTSKAEKEALLSQLKTKEAIDYITNLKFPMDASSMAAIPAELREMLKTYIPPVPYTPKQPVPAPPLPACSPAPATPSPLTPRTTKEMLQAKLLANGKCFAKFEVNVNETSTKAPTEEKTSPAQAKDVKKEAAKANSSVSIF</sequence>
<protein>
    <submittedName>
        <fullName evidence="2">Uncharacterized protein</fullName>
    </submittedName>
</protein>
<feature type="compositionally biased region" description="Acidic residues" evidence="1">
    <location>
        <begin position="350"/>
        <end position="370"/>
    </location>
</feature>
<accession>A0A2A6B9Q9</accession>
<feature type="region of interest" description="Disordered" evidence="1">
    <location>
        <begin position="728"/>
        <end position="760"/>
    </location>
</feature>
<proteinExistence type="predicted"/>
<feature type="region of interest" description="Disordered" evidence="1">
    <location>
        <begin position="350"/>
        <end position="391"/>
    </location>
</feature>
<feature type="region of interest" description="Disordered" evidence="1">
    <location>
        <begin position="574"/>
        <end position="603"/>
    </location>
</feature>
<feature type="compositionally biased region" description="Polar residues" evidence="1">
    <location>
        <begin position="589"/>
        <end position="598"/>
    </location>
</feature>
<evidence type="ECO:0000256" key="1">
    <source>
        <dbReference type="SAM" id="MobiDB-lite"/>
    </source>
</evidence>
<dbReference type="Proteomes" id="UP000005239">
    <property type="component" value="Unassembled WGS sequence"/>
</dbReference>
<dbReference type="AlphaFoldDB" id="A0A2A6B9Q9"/>
<feature type="compositionally biased region" description="Basic and acidic residues" evidence="1">
    <location>
        <begin position="733"/>
        <end position="751"/>
    </location>
</feature>
<accession>A0A8R1YK51</accession>